<dbReference type="Proteomes" id="UP001054902">
    <property type="component" value="Unassembled WGS sequence"/>
</dbReference>
<feature type="compositionally biased region" description="Basic residues" evidence="1">
    <location>
        <begin position="146"/>
        <end position="160"/>
    </location>
</feature>
<dbReference type="AlphaFoldDB" id="A0AAD3DBJ6"/>
<gene>
    <name evidence="2" type="ORF">CTEN210_17443</name>
</gene>
<proteinExistence type="predicted"/>
<feature type="compositionally biased region" description="Basic and acidic residues" evidence="1">
    <location>
        <begin position="132"/>
        <end position="145"/>
    </location>
</feature>
<evidence type="ECO:0000313" key="2">
    <source>
        <dbReference type="EMBL" id="GFH60967.1"/>
    </source>
</evidence>
<reference evidence="2 3" key="1">
    <citation type="journal article" date="2021" name="Sci. Rep.">
        <title>The genome of the diatom Chaetoceros tenuissimus carries an ancient integrated fragment of an extant virus.</title>
        <authorList>
            <person name="Hongo Y."/>
            <person name="Kimura K."/>
            <person name="Takaki Y."/>
            <person name="Yoshida Y."/>
            <person name="Baba S."/>
            <person name="Kobayashi G."/>
            <person name="Nagasaki K."/>
            <person name="Hano T."/>
            <person name="Tomaru Y."/>
        </authorList>
    </citation>
    <scope>NUCLEOTIDE SEQUENCE [LARGE SCALE GENOMIC DNA]</scope>
    <source>
        <strain evidence="2 3">NIES-3715</strain>
    </source>
</reference>
<evidence type="ECO:0000256" key="1">
    <source>
        <dbReference type="SAM" id="MobiDB-lite"/>
    </source>
</evidence>
<evidence type="ECO:0008006" key="4">
    <source>
        <dbReference type="Google" id="ProtNLM"/>
    </source>
</evidence>
<evidence type="ECO:0000313" key="3">
    <source>
        <dbReference type="Proteomes" id="UP001054902"/>
    </source>
</evidence>
<keyword evidence="3" id="KW-1185">Reference proteome</keyword>
<name>A0AAD3DBJ6_9STRA</name>
<feature type="region of interest" description="Disordered" evidence="1">
    <location>
        <begin position="122"/>
        <end position="160"/>
    </location>
</feature>
<protein>
    <recommendedName>
        <fullName evidence="4">BZIP domain-containing protein</fullName>
    </recommendedName>
</protein>
<dbReference type="EMBL" id="BLLK01000069">
    <property type="protein sequence ID" value="GFH60967.1"/>
    <property type="molecule type" value="Genomic_DNA"/>
</dbReference>
<sequence length="362" mass="40776">MDTRKNLPDLSLSSEALEGLLSFRKASQSISAEKNEACSFVLNKPTTRAIQGHLAPALRTNFPITSSIIPNHNTYGYVNAGNPYMPALQEQLNLMTSKEHMQQLIQIDVPTSVRVHEIEKALASKPQRGKKRDNLNQDERKELTRSRNRLHAKTTRLRKKQRHDELIDIEKSYNNLLKEQGLLESRKSAILEFQMSFTYFLNAFRQSEQTSDSVSNERTRNKAIEGKYESLFGNDASISITNVGGVKNHCGSQGLQAFFKDITKHHRDTKDNVLDLHYDFIILGSTDSIGVSSDGNAYCSYSIVGRASKDKVVAGVLHLKFCENSTSIAEMNLIIVENNIAKLKNSRERIPSVVSLERHVDK</sequence>
<organism evidence="2 3">
    <name type="scientific">Chaetoceros tenuissimus</name>
    <dbReference type="NCBI Taxonomy" id="426638"/>
    <lineage>
        <taxon>Eukaryota</taxon>
        <taxon>Sar</taxon>
        <taxon>Stramenopiles</taxon>
        <taxon>Ochrophyta</taxon>
        <taxon>Bacillariophyta</taxon>
        <taxon>Coscinodiscophyceae</taxon>
        <taxon>Chaetocerotophycidae</taxon>
        <taxon>Chaetocerotales</taxon>
        <taxon>Chaetocerotaceae</taxon>
        <taxon>Chaetoceros</taxon>
    </lineage>
</organism>
<comment type="caution">
    <text evidence="2">The sequence shown here is derived from an EMBL/GenBank/DDBJ whole genome shotgun (WGS) entry which is preliminary data.</text>
</comment>
<accession>A0AAD3DBJ6</accession>